<dbReference type="GO" id="GO:0008080">
    <property type="term" value="F:N-acetyltransferase activity"/>
    <property type="evidence" value="ECO:0007669"/>
    <property type="project" value="InterPro"/>
</dbReference>
<feature type="domain" description="N-acetyltransferase" evidence="3">
    <location>
        <begin position="2"/>
        <end position="151"/>
    </location>
</feature>
<gene>
    <name evidence="4" type="ORF">UFOPK1773_00170</name>
    <name evidence="5" type="ORF">UFOPK2288_00460</name>
    <name evidence="6" type="ORF">UFOPK2589_00323</name>
</gene>
<dbReference type="PANTHER" id="PTHR43877">
    <property type="entry name" value="AMINOALKYLPHOSPHONATE N-ACETYLTRANSFERASE-RELATED-RELATED"/>
    <property type="match status" value="1"/>
</dbReference>
<dbReference type="AlphaFoldDB" id="A0A6J6LHJ0"/>
<evidence type="ECO:0000256" key="2">
    <source>
        <dbReference type="ARBA" id="ARBA00023315"/>
    </source>
</evidence>
<dbReference type="NCBIfam" id="TIGR01575">
    <property type="entry name" value="rimI"/>
    <property type="match status" value="1"/>
</dbReference>
<evidence type="ECO:0000313" key="5">
    <source>
        <dbReference type="EMBL" id="CAB4661176.1"/>
    </source>
</evidence>
<evidence type="ECO:0000256" key="1">
    <source>
        <dbReference type="ARBA" id="ARBA00022679"/>
    </source>
</evidence>
<accession>A0A6J6LHJ0</accession>
<keyword evidence="1" id="KW-0808">Transferase</keyword>
<dbReference type="InterPro" id="IPR050832">
    <property type="entry name" value="Bact_Acetyltransf"/>
</dbReference>
<dbReference type="InterPro" id="IPR006464">
    <property type="entry name" value="AcTrfase_RimI/Ard1"/>
</dbReference>
<name>A0A6J6LHJ0_9ZZZZ</name>
<dbReference type="EMBL" id="CAEZUA010000005">
    <property type="protein sequence ID" value="CAB4581166.1"/>
    <property type="molecule type" value="Genomic_DNA"/>
</dbReference>
<dbReference type="PROSITE" id="PS51186">
    <property type="entry name" value="GNAT"/>
    <property type="match status" value="1"/>
</dbReference>
<reference evidence="5" key="1">
    <citation type="submission" date="2020-05" db="EMBL/GenBank/DDBJ databases">
        <authorList>
            <person name="Chiriac C."/>
            <person name="Salcher M."/>
            <person name="Ghai R."/>
            <person name="Kavagutti S V."/>
        </authorList>
    </citation>
    <scope>NUCLEOTIDE SEQUENCE</scope>
</reference>
<dbReference type="SUPFAM" id="SSF55729">
    <property type="entry name" value="Acyl-CoA N-acyltransferases (Nat)"/>
    <property type="match status" value="1"/>
</dbReference>
<dbReference type="CDD" id="cd04301">
    <property type="entry name" value="NAT_SF"/>
    <property type="match status" value="1"/>
</dbReference>
<dbReference type="EMBL" id="CAEZXT010000011">
    <property type="protein sequence ID" value="CAB4691879.1"/>
    <property type="molecule type" value="Genomic_DNA"/>
</dbReference>
<dbReference type="InterPro" id="IPR000182">
    <property type="entry name" value="GNAT_dom"/>
</dbReference>
<dbReference type="EMBL" id="CAEZWS010000016">
    <property type="protein sequence ID" value="CAB4661176.1"/>
    <property type="molecule type" value="Genomic_DNA"/>
</dbReference>
<evidence type="ECO:0000313" key="6">
    <source>
        <dbReference type="EMBL" id="CAB4691879.1"/>
    </source>
</evidence>
<evidence type="ECO:0000259" key="3">
    <source>
        <dbReference type="PROSITE" id="PS51186"/>
    </source>
</evidence>
<evidence type="ECO:0000313" key="4">
    <source>
        <dbReference type="EMBL" id="CAB4581166.1"/>
    </source>
</evidence>
<sequence>MITYRQMQAIDLPVVTSMEKAIYPKDAWSNAQFKEELAGVPKNRSYIVALHDESEIVGYAGVFSPAHGIDADIHTLTVAEAHRRQGIGRAMLEQLITWAKDRGAPAIFLEVREGNDEASPLYVSAGFEAISRRDDYYASGVHAVVMKKELQ</sequence>
<keyword evidence="2" id="KW-0012">Acyltransferase</keyword>
<dbReference type="Gene3D" id="3.40.630.30">
    <property type="match status" value="1"/>
</dbReference>
<protein>
    <submittedName>
        <fullName evidence="5">Unannotated protein</fullName>
    </submittedName>
</protein>
<dbReference type="InterPro" id="IPR016181">
    <property type="entry name" value="Acyl_CoA_acyltransferase"/>
</dbReference>
<organism evidence="5">
    <name type="scientific">freshwater metagenome</name>
    <dbReference type="NCBI Taxonomy" id="449393"/>
    <lineage>
        <taxon>unclassified sequences</taxon>
        <taxon>metagenomes</taxon>
        <taxon>ecological metagenomes</taxon>
    </lineage>
</organism>
<proteinExistence type="predicted"/>
<dbReference type="Pfam" id="PF00583">
    <property type="entry name" value="Acetyltransf_1"/>
    <property type="match status" value="1"/>
</dbReference>